<reference evidence="3 4" key="1">
    <citation type="submission" date="2020-08" db="EMBL/GenBank/DDBJ databases">
        <title>Genomic Encyclopedia of Type Strains, Phase III (KMG-III): the genomes of soil and plant-associated and newly described type strains.</title>
        <authorList>
            <person name="Whitman W."/>
        </authorList>
    </citation>
    <scope>NUCLEOTIDE SEQUENCE [LARGE SCALE GENOMIC DNA]</scope>
    <source>
        <strain evidence="3 4">CECT 3302</strain>
    </source>
</reference>
<accession>A0A7W5A7D3</accession>
<proteinExistence type="predicted"/>
<feature type="compositionally biased region" description="Pro residues" evidence="1">
    <location>
        <begin position="449"/>
        <end position="458"/>
    </location>
</feature>
<dbReference type="PANTHER" id="PTHR41771">
    <property type="entry name" value="MEMBRANE PROTEIN-RELATED"/>
    <property type="match status" value="1"/>
</dbReference>
<evidence type="ECO:0000313" key="3">
    <source>
        <dbReference type="EMBL" id="MBB3090888.1"/>
    </source>
</evidence>
<feature type="compositionally biased region" description="Pro residues" evidence="1">
    <location>
        <begin position="475"/>
        <end position="485"/>
    </location>
</feature>
<comment type="caution">
    <text evidence="3">The sequence shown here is derived from an EMBL/GenBank/DDBJ whole genome shotgun (WGS) entry which is preliminary data.</text>
</comment>
<gene>
    <name evidence="3" type="ORF">FHS12_003850</name>
</gene>
<dbReference type="InterPro" id="IPR012507">
    <property type="entry name" value="YibE_F"/>
</dbReference>
<evidence type="ECO:0000313" key="4">
    <source>
        <dbReference type="Proteomes" id="UP000577707"/>
    </source>
</evidence>
<name>A0A7W5A7D3_9ACTN</name>
<dbReference type="Proteomes" id="UP000577707">
    <property type="component" value="Unassembled WGS sequence"/>
</dbReference>
<dbReference type="EMBL" id="JACHXG010000008">
    <property type="protein sequence ID" value="MBB3090888.1"/>
    <property type="molecule type" value="Genomic_DNA"/>
</dbReference>
<feature type="transmembrane region" description="Helical" evidence="2">
    <location>
        <begin position="223"/>
        <end position="246"/>
    </location>
</feature>
<feature type="region of interest" description="Disordered" evidence="1">
    <location>
        <begin position="391"/>
        <end position="485"/>
    </location>
</feature>
<protein>
    <submittedName>
        <fullName evidence="3">Putative membrane protein</fullName>
    </submittedName>
</protein>
<dbReference type="Pfam" id="PF07907">
    <property type="entry name" value="YibE_F"/>
    <property type="match status" value="1"/>
</dbReference>
<feature type="transmembrane region" description="Helical" evidence="2">
    <location>
        <begin position="266"/>
        <end position="284"/>
    </location>
</feature>
<sequence>MAHSHGHSHGGHDAEVEVEALPRMVLTVSLVLVAVVTIVGVALWWPDRAAVEKLQGSQEFVADGVVFETAEVTSVAEPCSAEGTPEGCNTAAAKLTSGPDTGTEVAVKVSTPMASSGLEAGDKVELSRTEREGEATYAFFDVKRGPPLLLLVGLFVVCVVAVARLRGLMAVLGLGFAGAVVWLFLLPALLSGEPAAAVALVSSVLILYVVLYTTHGLSVRTSVALGGTLAGVAVTALVGTIAIGGSRLSGLGSESGQTLSSLDGDLDLQSLLVAAVIIAGLGALNDVTITQASAVWELRAVGPSSSRWEVFRGAMRIGRDHVASTIYTIVFAYVGAALTLLLVIQLYDRTFFSLLTTEQMAGEIVATMAAGIGVVLAMPITTIIGALTVPGPAGDPAEMEYDAPRRPMVPSRPQPPGPQPPPGYRPTRVGPREQAGPYPNTPPVRGYPAPGPQGPRPAPRGDHHGRQRPMGQGAWPPPDQGPRRG</sequence>
<feature type="transmembrane region" description="Helical" evidence="2">
    <location>
        <begin position="322"/>
        <end position="344"/>
    </location>
</feature>
<feature type="compositionally biased region" description="Pro residues" evidence="1">
    <location>
        <begin position="410"/>
        <end position="424"/>
    </location>
</feature>
<feature type="transmembrane region" description="Helical" evidence="2">
    <location>
        <begin position="145"/>
        <end position="163"/>
    </location>
</feature>
<evidence type="ECO:0000256" key="1">
    <source>
        <dbReference type="SAM" id="MobiDB-lite"/>
    </source>
</evidence>
<keyword evidence="2" id="KW-0812">Transmembrane</keyword>
<keyword evidence="4" id="KW-1185">Reference proteome</keyword>
<feature type="transmembrane region" description="Helical" evidence="2">
    <location>
        <begin position="170"/>
        <end position="189"/>
    </location>
</feature>
<organism evidence="3 4">
    <name type="scientific">Nocardioides albus</name>
    <dbReference type="NCBI Taxonomy" id="1841"/>
    <lineage>
        <taxon>Bacteria</taxon>
        <taxon>Bacillati</taxon>
        <taxon>Actinomycetota</taxon>
        <taxon>Actinomycetes</taxon>
        <taxon>Propionibacteriales</taxon>
        <taxon>Nocardioidaceae</taxon>
        <taxon>Nocardioides</taxon>
    </lineage>
</organism>
<feature type="transmembrane region" description="Helical" evidence="2">
    <location>
        <begin position="364"/>
        <end position="389"/>
    </location>
</feature>
<keyword evidence="2" id="KW-1133">Transmembrane helix</keyword>
<feature type="transmembrane region" description="Helical" evidence="2">
    <location>
        <begin position="24"/>
        <end position="45"/>
    </location>
</feature>
<dbReference type="AlphaFoldDB" id="A0A7W5A7D3"/>
<feature type="transmembrane region" description="Helical" evidence="2">
    <location>
        <begin position="195"/>
        <end position="211"/>
    </location>
</feature>
<evidence type="ECO:0000256" key="2">
    <source>
        <dbReference type="SAM" id="Phobius"/>
    </source>
</evidence>
<keyword evidence="2" id="KW-0472">Membrane</keyword>
<dbReference type="PANTHER" id="PTHR41771:SF1">
    <property type="entry name" value="MEMBRANE PROTEIN"/>
    <property type="match status" value="1"/>
</dbReference>